<dbReference type="EMBL" id="JADIKM010000001">
    <property type="protein sequence ID" value="MFK2902391.1"/>
    <property type="molecule type" value="Genomic_DNA"/>
</dbReference>
<evidence type="ECO:0000313" key="2">
    <source>
        <dbReference type="Proteomes" id="UP001620460"/>
    </source>
</evidence>
<evidence type="ECO:0008006" key="3">
    <source>
        <dbReference type="Google" id="ProtNLM"/>
    </source>
</evidence>
<proteinExistence type="predicted"/>
<protein>
    <recommendedName>
        <fullName evidence="3">Phasin domain-containing protein</fullName>
    </recommendedName>
</protein>
<organism evidence="1 2">
    <name type="scientific">Dyella ginsengisoli</name>
    <dbReference type="NCBI Taxonomy" id="363848"/>
    <lineage>
        <taxon>Bacteria</taxon>
        <taxon>Pseudomonadati</taxon>
        <taxon>Pseudomonadota</taxon>
        <taxon>Gammaproteobacteria</taxon>
        <taxon>Lysobacterales</taxon>
        <taxon>Rhodanobacteraceae</taxon>
        <taxon>Dyella</taxon>
    </lineage>
</organism>
<sequence>MSRPTRFPSLFWGMPLAPWMGLAGRSADTWLASGAVIAERTRRMAAMGASPSRADQREMRRMVDEKVSATGESAQAVTAQAVALAQTSAMRWMAFVNAQTMAVLGFGRMPSSAPTASAAMRASVAMGEAALAPFHRRATANARRLRKR</sequence>
<comment type="caution">
    <text evidence="1">The sequence shown here is derived from an EMBL/GenBank/DDBJ whole genome shotgun (WGS) entry which is preliminary data.</text>
</comment>
<keyword evidence="2" id="KW-1185">Reference proteome</keyword>
<reference evidence="1 2" key="1">
    <citation type="submission" date="2020-10" db="EMBL/GenBank/DDBJ databases">
        <title>Phylogeny of dyella-like bacteria.</title>
        <authorList>
            <person name="Fu J."/>
        </authorList>
    </citation>
    <scope>NUCLEOTIDE SEQUENCE [LARGE SCALE GENOMIC DNA]</scope>
    <source>
        <strain evidence="1 2">Gsoil3046</strain>
    </source>
</reference>
<evidence type="ECO:0000313" key="1">
    <source>
        <dbReference type="EMBL" id="MFK2902391.1"/>
    </source>
</evidence>
<dbReference type="RefSeq" id="WP_404629521.1">
    <property type="nucleotide sequence ID" value="NZ_JADIKM010000001.1"/>
</dbReference>
<gene>
    <name evidence="1" type="ORF">ISP17_00335</name>
</gene>
<accession>A0ABW8JQD4</accession>
<name>A0ABW8JQD4_9GAMM</name>
<dbReference type="Proteomes" id="UP001620460">
    <property type="component" value="Unassembled WGS sequence"/>
</dbReference>